<name>A0A8H3ISA5_9LECA</name>
<evidence type="ECO:0000256" key="1">
    <source>
        <dbReference type="ARBA" id="ARBA00022741"/>
    </source>
</evidence>
<keyword evidence="4" id="KW-1185">Reference proteome</keyword>
<dbReference type="GO" id="GO:0005524">
    <property type="term" value="F:ATP binding"/>
    <property type="evidence" value="ECO:0007669"/>
    <property type="project" value="UniProtKB-KW"/>
</dbReference>
<protein>
    <recommendedName>
        <fullName evidence="5">ABC transporter domain-containing protein</fullName>
    </recommendedName>
</protein>
<organism evidence="3 4">
    <name type="scientific">Alectoria fallacina</name>
    <dbReference type="NCBI Taxonomy" id="1903189"/>
    <lineage>
        <taxon>Eukaryota</taxon>
        <taxon>Fungi</taxon>
        <taxon>Dikarya</taxon>
        <taxon>Ascomycota</taxon>
        <taxon>Pezizomycotina</taxon>
        <taxon>Lecanoromycetes</taxon>
        <taxon>OSLEUM clade</taxon>
        <taxon>Lecanoromycetidae</taxon>
        <taxon>Lecanorales</taxon>
        <taxon>Lecanorineae</taxon>
        <taxon>Parmeliaceae</taxon>
        <taxon>Alectoria</taxon>
    </lineage>
</organism>
<evidence type="ECO:0000256" key="2">
    <source>
        <dbReference type="ARBA" id="ARBA00022840"/>
    </source>
</evidence>
<evidence type="ECO:0008006" key="5">
    <source>
        <dbReference type="Google" id="ProtNLM"/>
    </source>
</evidence>
<keyword evidence="1" id="KW-0547">Nucleotide-binding</keyword>
<sequence length="322" mass="35222">MPSARIWRLVLVNPLGFCDQIPFLINGTVKENIIGFAIFDNTWYDEVVEATARRQDLGIFPEGDQSIIGTNGKILSNGQRQRVAMARALYARPNLYVFGDTLSGFDATTEDHVFRRVFRPDGPLRRYQATVVLFSPSVKHLASADHIVILGAKGTVLEEGSFQSLSVDQKYVHSLGVNPTIAQDVGKEIEENSIERNVGSPPKAPEPMPSAEWPRYGRIEVDGVSAGYGGKPEAHVHGKGEKHGQWLALNNIKVSIASGEKVGVCGRTGSGKAFLLLLLFLSLLEPLNSTNHSLSIDSLPLRLIDRPTPRSRLIAVPAFFAT</sequence>
<reference evidence="3" key="1">
    <citation type="submission" date="2021-03" db="EMBL/GenBank/DDBJ databases">
        <authorList>
            <person name="Tagirdzhanova G."/>
        </authorList>
    </citation>
    <scope>NUCLEOTIDE SEQUENCE</scope>
</reference>
<dbReference type="Proteomes" id="UP000664203">
    <property type="component" value="Unassembled WGS sequence"/>
</dbReference>
<evidence type="ECO:0000313" key="3">
    <source>
        <dbReference type="EMBL" id="CAF9929768.1"/>
    </source>
</evidence>
<evidence type="ECO:0000313" key="4">
    <source>
        <dbReference type="Proteomes" id="UP000664203"/>
    </source>
</evidence>
<comment type="caution">
    <text evidence="3">The sequence shown here is derived from an EMBL/GenBank/DDBJ whole genome shotgun (WGS) entry which is preliminary data.</text>
</comment>
<dbReference type="Gene3D" id="3.40.50.300">
    <property type="entry name" value="P-loop containing nucleotide triphosphate hydrolases"/>
    <property type="match status" value="2"/>
</dbReference>
<dbReference type="InterPro" id="IPR050173">
    <property type="entry name" value="ABC_transporter_C-like"/>
</dbReference>
<dbReference type="AlphaFoldDB" id="A0A8H3ISA5"/>
<dbReference type="EMBL" id="CAJPDR010000273">
    <property type="protein sequence ID" value="CAF9929768.1"/>
    <property type="molecule type" value="Genomic_DNA"/>
</dbReference>
<proteinExistence type="predicted"/>
<dbReference type="InterPro" id="IPR027417">
    <property type="entry name" value="P-loop_NTPase"/>
</dbReference>
<dbReference type="GO" id="GO:0042626">
    <property type="term" value="F:ATPase-coupled transmembrane transporter activity"/>
    <property type="evidence" value="ECO:0007669"/>
    <property type="project" value="TreeGrafter"/>
</dbReference>
<accession>A0A8H3ISA5</accession>
<dbReference type="PANTHER" id="PTHR24223">
    <property type="entry name" value="ATP-BINDING CASSETTE SUB-FAMILY C"/>
    <property type="match status" value="1"/>
</dbReference>
<dbReference type="GO" id="GO:0016020">
    <property type="term" value="C:membrane"/>
    <property type="evidence" value="ECO:0007669"/>
    <property type="project" value="TreeGrafter"/>
</dbReference>
<dbReference type="OrthoDB" id="5241005at2759"/>
<dbReference type="PANTHER" id="PTHR24223:SF345">
    <property type="entry name" value="ABC MULTIDRUG TRANSPORTER (EUROFUNG)"/>
    <property type="match status" value="1"/>
</dbReference>
<keyword evidence="2" id="KW-0067">ATP-binding</keyword>
<gene>
    <name evidence="3" type="ORF">ALECFALPRED_004450</name>
</gene>
<dbReference type="SUPFAM" id="SSF52540">
    <property type="entry name" value="P-loop containing nucleoside triphosphate hydrolases"/>
    <property type="match status" value="2"/>
</dbReference>